<keyword evidence="2" id="KW-0812">Transmembrane</keyword>
<dbReference type="AlphaFoldDB" id="A0A132NA20"/>
<feature type="compositionally biased region" description="Basic and acidic residues" evidence="1">
    <location>
        <begin position="271"/>
        <end position="284"/>
    </location>
</feature>
<keyword evidence="2" id="KW-0472">Membrane</keyword>
<dbReference type="OrthoDB" id="1738667at2"/>
<evidence type="ECO:0000313" key="3">
    <source>
        <dbReference type="EMBL" id="OAR04310.1"/>
    </source>
</evidence>
<proteinExistence type="predicted"/>
<sequence>MRTDRIDVSAPMPRTRLDAAAGRSPEPAPASPDAPRSRRAYAAGGPPGGKLRFALFVLFALALGALLLRFESARPASAAAAPLATLPERKAAADAAAARLRDDGWIRGDGAAGLALDRPIRYGEAAVVLARFFPEPRRTVWPETPIEGRYLNVRKEAWYRSALAVLADAGVFFDLRADFEAPIPYGELVVVLARTASALHLIDPNAPVASEPTAPPPASPPESVRPKPLPIPEPEGPRRSDAELALTVLRALGVIEDGDAEALGFEAPPAEGRRDDTATRSEERRRHPLWTAPVERRLAFLWIDRLRDAARLHAPANSDPSASAEWPVGSDPVAEEEWSVPVTVHETRLHPEVKRVVLSADLPNPGYRLAVVRVEFSDDGRGATIVYRIEAPDPGRFYPQVITRREAVAYVPADAAVVAVPERSVPPKPPGVSPPERPPSGDLIERRGKTRLLQTAG</sequence>
<name>A0A132NA20_HYDSH</name>
<evidence type="ECO:0000256" key="1">
    <source>
        <dbReference type="SAM" id="MobiDB-lite"/>
    </source>
</evidence>
<feature type="region of interest" description="Disordered" evidence="1">
    <location>
        <begin position="207"/>
        <end position="239"/>
    </location>
</feature>
<keyword evidence="2" id="KW-1133">Transmembrane helix</keyword>
<comment type="caution">
    <text evidence="3">The sequence shown here is derived from an EMBL/GenBank/DDBJ whole genome shotgun (WGS) entry which is preliminary data.</text>
</comment>
<dbReference type="Proteomes" id="UP000243024">
    <property type="component" value="Unassembled WGS sequence"/>
</dbReference>
<organism evidence="3 4">
    <name type="scientific">Hydrogenibacillus schlegelii</name>
    <name type="common">Bacillus schlegelii</name>
    <dbReference type="NCBI Taxonomy" id="1484"/>
    <lineage>
        <taxon>Bacteria</taxon>
        <taxon>Bacillati</taxon>
        <taxon>Bacillota</taxon>
        <taxon>Bacilli</taxon>
        <taxon>Bacillales</taxon>
        <taxon>Bacillales Family X. Incertae Sedis</taxon>
        <taxon>Hydrogenibacillus</taxon>
    </lineage>
</organism>
<feature type="region of interest" description="Disordered" evidence="1">
    <location>
        <begin position="262"/>
        <end position="284"/>
    </location>
</feature>
<feature type="transmembrane region" description="Helical" evidence="2">
    <location>
        <begin position="51"/>
        <end position="68"/>
    </location>
</feature>
<gene>
    <name evidence="3" type="ORF">SA87_01185</name>
</gene>
<accession>A0A132NA20</accession>
<feature type="region of interest" description="Disordered" evidence="1">
    <location>
        <begin position="1"/>
        <end position="43"/>
    </location>
</feature>
<evidence type="ECO:0000256" key="2">
    <source>
        <dbReference type="SAM" id="Phobius"/>
    </source>
</evidence>
<protein>
    <recommendedName>
        <fullName evidence="5">SLH domain-containing protein</fullName>
    </recommendedName>
</protein>
<feature type="compositionally biased region" description="Pro residues" evidence="1">
    <location>
        <begin position="424"/>
        <end position="438"/>
    </location>
</feature>
<keyword evidence="4" id="KW-1185">Reference proteome</keyword>
<feature type="region of interest" description="Disordered" evidence="1">
    <location>
        <begin position="422"/>
        <end position="457"/>
    </location>
</feature>
<reference evidence="3 4" key="1">
    <citation type="submission" date="2015-09" db="EMBL/GenBank/DDBJ databases">
        <title>Draft genome sequence of Hydrogenibacillus schlegelii DSM 2000.</title>
        <authorList>
            <person name="Hemp J."/>
        </authorList>
    </citation>
    <scope>NUCLEOTIDE SEQUENCE [LARGE SCALE GENOMIC DNA]</scope>
    <source>
        <strain evidence="3 4">MA 48</strain>
    </source>
</reference>
<dbReference type="RefSeq" id="WP_066201119.1">
    <property type="nucleotide sequence ID" value="NZ_CBCSAS010000037.1"/>
</dbReference>
<dbReference type="EMBL" id="JXBB01000021">
    <property type="protein sequence ID" value="OAR04310.1"/>
    <property type="molecule type" value="Genomic_DNA"/>
</dbReference>
<evidence type="ECO:0000313" key="4">
    <source>
        <dbReference type="Proteomes" id="UP000243024"/>
    </source>
</evidence>
<evidence type="ECO:0008006" key="5">
    <source>
        <dbReference type="Google" id="ProtNLM"/>
    </source>
</evidence>